<dbReference type="KEGG" id="dmm:dnm_002290"/>
<evidence type="ECO:0000313" key="1">
    <source>
        <dbReference type="EMBL" id="QTA84235.1"/>
    </source>
</evidence>
<dbReference type="Proteomes" id="UP000663722">
    <property type="component" value="Chromosome"/>
</dbReference>
<dbReference type="EMBL" id="CP061800">
    <property type="protein sequence ID" value="QTA84235.1"/>
    <property type="molecule type" value="Genomic_DNA"/>
</dbReference>
<evidence type="ECO:0000313" key="2">
    <source>
        <dbReference type="Proteomes" id="UP000663722"/>
    </source>
</evidence>
<proteinExistence type="predicted"/>
<sequence length="38" mass="4470">MVSNKRMGRMSVRQHMTQVSPKSVIIRQFFFSLMIANL</sequence>
<name>A0A975BFQ9_9BACT</name>
<keyword evidence="2" id="KW-1185">Reference proteome</keyword>
<protein>
    <submittedName>
        <fullName evidence="1">Uncharacterized protein</fullName>
    </submittedName>
</protein>
<reference evidence="1" key="1">
    <citation type="journal article" date="2021" name="Microb. Physiol.">
        <title>Proteogenomic Insights into the Physiology of Marine, Sulfate-Reducing, Filamentous Desulfonema limicola and Desulfonema magnum.</title>
        <authorList>
            <person name="Schnaars V."/>
            <person name="Wohlbrand L."/>
            <person name="Scheve S."/>
            <person name="Hinrichs C."/>
            <person name="Reinhardt R."/>
            <person name="Rabus R."/>
        </authorList>
    </citation>
    <scope>NUCLEOTIDE SEQUENCE</scope>
    <source>
        <strain evidence="1">4be13</strain>
    </source>
</reference>
<gene>
    <name evidence="1" type="ORF">dnm_002290</name>
</gene>
<accession>A0A975BFQ9</accession>
<dbReference type="AlphaFoldDB" id="A0A975BFQ9"/>
<organism evidence="1 2">
    <name type="scientific">Desulfonema magnum</name>
    <dbReference type="NCBI Taxonomy" id="45655"/>
    <lineage>
        <taxon>Bacteria</taxon>
        <taxon>Pseudomonadati</taxon>
        <taxon>Thermodesulfobacteriota</taxon>
        <taxon>Desulfobacteria</taxon>
        <taxon>Desulfobacterales</taxon>
        <taxon>Desulfococcaceae</taxon>
        <taxon>Desulfonema</taxon>
    </lineage>
</organism>